<dbReference type="Proteomes" id="UP000324800">
    <property type="component" value="Unassembled WGS sequence"/>
</dbReference>
<comment type="caution">
    <text evidence="2">The sequence shown here is derived from an EMBL/GenBank/DDBJ whole genome shotgun (WGS) entry which is preliminary data.</text>
</comment>
<dbReference type="AlphaFoldDB" id="A0A5J4V6L3"/>
<sequence>MPPSQQLIMTITPNEKEKDNTNGQALKKEKSKPIEIQKMINIYYLPTVDICRLGQIDPPQPPQQQATPIYPGSSQPQSHSAPIYTGYSSSSSKDQQQIPSQVLDKQNMVEPLKDISPPQSLINIGLKNQSDKIVPDLQEPVSTQDDQEEETHFVSSPYLQGEDDNELVHPEIFAFDPNLQTIRFKPNDPILKTLKLSSEGYFSIADQNSNQDIPSELGPFEFLGANDDMQAQSNASQGSTPPAALVRQFSAPNSVQTQQPQAQMPRSKTQQIAAPKAQNRENNGQQSKKK</sequence>
<feature type="compositionally biased region" description="Polar residues" evidence="1">
    <location>
        <begin position="230"/>
        <end position="240"/>
    </location>
</feature>
<evidence type="ECO:0000256" key="1">
    <source>
        <dbReference type="SAM" id="MobiDB-lite"/>
    </source>
</evidence>
<feature type="compositionally biased region" description="Polar residues" evidence="1">
    <location>
        <begin position="250"/>
        <end position="272"/>
    </location>
</feature>
<accession>A0A5J4V6L3</accession>
<protein>
    <submittedName>
        <fullName evidence="2">Uncharacterized protein</fullName>
    </submittedName>
</protein>
<reference evidence="2 3" key="1">
    <citation type="submission" date="2019-03" db="EMBL/GenBank/DDBJ databases">
        <title>Single cell metagenomics reveals metabolic interactions within the superorganism composed of flagellate Streblomastix strix and complex community of Bacteroidetes bacteria on its surface.</title>
        <authorList>
            <person name="Treitli S.C."/>
            <person name="Kolisko M."/>
            <person name="Husnik F."/>
            <person name="Keeling P."/>
            <person name="Hampl V."/>
        </authorList>
    </citation>
    <scope>NUCLEOTIDE SEQUENCE [LARGE SCALE GENOMIC DNA]</scope>
    <source>
        <strain evidence="2">ST1C</strain>
    </source>
</reference>
<feature type="compositionally biased region" description="Polar residues" evidence="1">
    <location>
        <begin position="1"/>
        <end position="13"/>
    </location>
</feature>
<feature type="compositionally biased region" description="Polar residues" evidence="1">
    <location>
        <begin position="72"/>
        <end position="99"/>
    </location>
</feature>
<dbReference type="EMBL" id="SNRW01009389">
    <property type="protein sequence ID" value="KAA6378082.1"/>
    <property type="molecule type" value="Genomic_DNA"/>
</dbReference>
<organism evidence="2 3">
    <name type="scientific">Streblomastix strix</name>
    <dbReference type="NCBI Taxonomy" id="222440"/>
    <lineage>
        <taxon>Eukaryota</taxon>
        <taxon>Metamonada</taxon>
        <taxon>Preaxostyla</taxon>
        <taxon>Oxymonadida</taxon>
        <taxon>Streblomastigidae</taxon>
        <taxon>Streblomastix</taxon>
    </lineage>
</organism>
<proteinExistence type="predicted"/>
<evidence type="ECO:0000313" key="2">
    <source>
        <dbReference type="EMBL" id="KAA6378082.1"/>
    </source>
</evidence>
<name>A0A5J4V6L3_9EUKA</name>
<feature type="region of interest" description="Disordered" evidence="1">
    <location>
        <begin position="1"/>
        <end position="30"/>
    </location>
</feature>
<evidence type="ECO:0000313" key="3">
    <source>
        <dbReference type="Proteomes" id="UP000324800"/>
    </source>
</evidence>
<feature type="compositionally biased region" description="Polar residues" evidence="1">
    <location>
        <begin position="280"/>
        <end position="290"/>
    </location>
</feature>
<feature type="region of interest" description="Disordered" evidence="1">
    <location>
        <begin position="230"/>
        <end position="290"/>
    </location>
</feature>
<feature type="compositionally biased region" description="Basic and acidic residues" evidence="1">
    <location>
        <begin position="14"/>
        <end position="30"/>
    </location>
</feature>
<gene>
    <name evidence="2" type="ORF">EZS28_026392</name>
</gene>
<feature type="region of interest" description="Disordered" evidence="1">
    <location>
        <begin position="53"/>
        <end position="99"/>
    </location>
</feature>